<dbReference type="PANTHER" id="PTHR24096">
    <property type="entry name" value="LONG-CHAIN-FATTY-ACID--COA LIGASE"/>
    <property type="match status" value="1"/>
</dbReference>
<dbReference type="Proteomes" id="UP001551675">
    <property type="component" value="Unassembled WGS sequence"/>
</dbReference>
<dbReference type="InterPro" id="IPR045851">
    <property type="entry name" value="AMP-bd_C_sf"/>
</dbReference>
<dbReference type="Pfam" id="PF13193">
    <property type="entry name" value="AMP-binding_C"/>
    <property type="match status" value="1"/>
</dbReference>
<name>A0ABV3GSM4_MICGL</name>
<evidence type="ECO:0000313" key="3">
    <source>
        <dbReference type="EMBL" id="MEV0974416.1"/>
    </source>
</evidence>
<evidence type="ECO:0000259" key="1">
    <source>
        <dbReference type="Pfam" id="PF00501"/>
    </source>
</evidence>
<reference evidence="3 4" key="1">
    <citation type="submission" date="2024-06" db="EMBL/GenBank/DDBJ databases">
        <title>The Natural Products Discovery Center: Release of the First 8490 Sequenced Strains for Exploring Actinobacteria Biosynthetic Diversity.</title>
        <authorList>
            <person name="Kalkreuter E."/>
            <person name="Kautsar S.A."/>
            <person name="Yang D."/>
            <person name="Bader C.D."/>
            <person name="Teijaro C.N."/>
            <person name="Fluegel L."/>
            <person name="Davis C.M."/>
            <person name="Simpson J.R."/>
            <person name="Lauterbach L."/>
            <person name="Steele A.D."/>
            <person name="Gui C."/>
            <person name="Meng S."/>
            <person name="Li G."/>
            <person name="Viehrig K."/>
            <person name="Ye F."/>
            <person name="Su P."/>
            <person name="Kiefer A.F."/>
            <person name="Nichols A."/>
            <person name="Cepeda A.J."/>
            <person name="Yan W."/>
            <person name="Fan B."/>
            <person name="Jiang Y."/>
            <person name="Adhikari A."/>
            <person name="Zheng C.-J."/>
            <person name="Schuster L."/>
            <person name="Cowan T.M."/>
            <person name="Smanski M.J."/>
            <person name="Chevrette M.G."/>
            <person name="De Carvalho L.P.S."/>
            <person name="Shen B."/>
        </authorList>
    </citation>
    <scope>NUCLEOTIDE SEQUENCE [LARGE SCALE GENOMIC DNA]</scope>
    <source>
        <strain evidence="3 4">NPDC050100</strain>
    </source>
</reference>
<dbReference type="Gene3D" id="3.40.50.12780">
    <property type="entry name" value="N-terminal domain of ligase-like"/>
    <property type="match status" value="1"/>
</dbReference>
<proteinExistence type="predicted"/>
<dbReference type="Pfam" id="PF00501">
    <property type="entry name" value="AMP-binding"/>
    <property type="match status" value="1"/>
</dbReference>
<dbReference type="PROSITE" id="PS00455">
    <property type="entry name" value="AMP_BINDING"/>
    <property type="match status" value="1"/>
</dbReference>
<feature type="domain" description="AMP-binding enzyme C-terminal" evidence="2">
    <location>
        <begin position="436"/>
        <end position="514"/>
    </location>
</feature>
<evidence type="ECO:0000313" key="4">
    <source>
        <dbReference type="Proteomes" id="UP001551675"/>
    </source>
</evidence>
<keyword evidence="4" id="KW-1185">Reference proteome</keyword>
<dbReference type="SUPFAM" id="SSF56801">
    <property type="entry name" value="Acetyl-CoA synthetase-like"/>
    <property type="match status" value="1"/>
</dbReference>
<dbReference type="Gene3D" id="3.30.300.30">
    <property type="match status" value="1"/>
</dbReference>
<protein>
    <submittedName>
        <fullName evidence="3">Acyl-CoA synthetase</fullName>
    </submittedName>
</protein>
<evidence type="ECO:0000259" key="2">
    <source>
        <dbReference type="Pfam" id="PF13193"/>
    </source>
</evidence>
<dbReference type="RefSeq" id="WP_358140989.1">
    <property type="nucleotide sequence ID" value="NZ_JBFALK010000030.1"/>
</dbReference>
<gene>
    <name evidence="3" type="ORF">AB0I59_37965</name>
</gene>
<comment type="caution">
    <text evidence="3">The sequence shown here is derived from an EMBL/GenBank/DDBJ whole genome shotgun (WGS) entry which is preliminary data.</text>
</comment>
<dbReference type="InterPro" id="IPR042099">
    <property type="entry name" value="ANL_N_sf"/>
</dbReference>
<dbReference type="PANTHER" id="PTHR24096:SF323">
    <property type="entry name" value="BLR3536 PROTEIN"/>
    <property type="match status" value="1"/>
</dbReference>
<dbReference type="EMBL" id="JBFALK010000030">
    <property type="protein sequence ID" value="MEV0974416.1"/>
    <property type="molecule type" value="Genomic_DNA"/>
</dbReference>
<organism evidence="3 4">
    <name type="scientific">Microtetraspora glauca</name>
    <dbReference type="NCBI Taxonomy" id="1996"/>
    <lineage>
        <taxon>Bacteria</taxon>
        <taxon>Bacillati</taxon>
        <taxon>Actinomycetota</taxon>
        <taxon>Actinomycetes</taxon>
        <taxon>Streptosporangiales</taxon>
        <taxon>Streptosporangiaceae</taxon>
        <taxon>Microtetraspora</taxon>
    </lineage>
</organism>
<sequence length="535" mass="58528">MHPGAVAALTPDKPAVIVVSPEAGTSSQPAGTAESGPATTRVVTYRELDEQSNRLAHLFRAAGLRPGDQIAFMLENHPLFLVVAWAAHRSGLYYTAISSRLGSDEVAYIVDNCDARVFISSARLAEVATSVTEATPKVEIRLMMDGVAPGFTSYEEAVASRPPTPIEDECQGSDMLYSSGTTGRPKGVKPVLTKAPLDTPGPLLQLIQFLFAPGPDSVYLSPAPLYHAAPLRYCMSFLRLGATVVVMERFDPEQALRLIEEYGVTHAQWVPTMFIKMLRLPPEVRGRYDISSLTCAIHAAAPCPIPVKEQMIEWWGPIVHEYYAGTEGNCFLYAGSEDWLTHKGTVGRPLLGVAHVCDEDGNELPAGRHGTIYFSDGPRFEYHGDPGKTRSVQDPQGRGWTTLGDIGYLDEEGFLYLTDRRSYMIISGGVNIYPQEAENVLALHPKVADVAVFGVPDPLMGEAVKAVVEAADPADAGPALEAELIEYCRSRLAHYKCPKSVDFRDELPRHPTGKLYKRLLRDEYWKSGNVADRLA</sequence>
<dbReference type="InterPro" id="IPR000873">
    <property type="entry name" value="AMP-dep_synth/lig_dom"/>
</dbReference>
<dbReference type="InterPro" id="IPR020845">
    <property type="entry name" value="AMP-binding_CS"/>
</dbReference>
<accession>A0ABV3GSM4</accession>
<feature type="domain" description="AMP-dependent synthetase/ligase" evidence="1">
    <location>
        <begin position="9"/>
        <end position="375"/>
    </location>
</feature>
<dbReference type="InterPro" id="IPR025110">
    <property type="entry name" value="AMP-bd_C"/>
</dbReference>